<sequence length="459" mass="52875">MTDYVLWEVIVNGDSPPLMRIVNGVEQSYPPTTTEEKLEKKNELKARGTLLMALLNEHQLKFNSYKNSKSLMEAIEKRFGGNKESKKVHKTLLKQQYENFNGNSPEGLDQIYDRLQKLISQLEINKETISQEDLSLNLSDDVIYSFFEKQSNSPQLDNEDLQQIDADDLEEIDLKGHFARECKAPRENRNRETVRRNMTVKTTDANDLVAQDRFDTEVSTCSKACLKSYETLKEHYDNLSKDNKKSQFNVGAYKAGLESVKARVDVYKKNEAVFEEDIKILKIDIMFRDNVLTELRKKFKKAKKERDDLKLTLEKFKNSSKNLGKLLDSQVCDKFKTGVGFDSQVNDRFMNYLEEQTDGEAMINSIKNGDQPLPRVTQVPIARTTSTEQPPLKDKSMWSAQEKRVQKIDHLARYLLIQGLPNDIYSLIDSNKTAKDLWDALARHMLGSEYGEQDRKAAV</sequence>
<dbReference type="EMBL" id="BKCJ010000389">
    <property type="protein sequence ID" value="GEU32762.1"/>
    <property type="molecule type" value="Genomic_DNA"/>
</dbReference>
<dbReference type="Pfam" id="PF14223">
    <property type="entry name" value="Retrotran_gag_2"/>
    <property type="match status" value="1"/>
</dbReference>
<name>A0A6L2J7W6_TANCI</name>
<feature type="coiled-coil region" evidence="1">
    <location>
        <begin position="292"/>
        <end position="319"/>
    </location>
</feature>
<evidence type="ECO:0000256" key="1">
    <source>
        <dbReference type="SAM" id="Coils"/>
    </source>
</evidence>
<organism evidence="2">
    <name type="scientific">Tanacetum cinerariifolium</name>
    <name type="common">Dalmatian daisy</name>
    <name type="synonym">Chrysanthemum cinerariifolium</name>
    <dbReference type="NCBI Taxonomy" id="118510"/>
    <lineage>
        <taxon>Eukaryota</taxon>
        <taxon>Viridiplantae</taxon>
        <taxon>Streptophyta</taxon>
        <taxon>Embryophyta</taxon>
        <taxon>Tracheophyta</taxon>
        <taxon>Spermatophyta</taxon>
        <taxon>Magnoliopsida</taxon>
        <taxon>eudicotyledons</taxon>
        <taxon>Gunneridae</taxon>
        <taxon>Pentapetalae</taxon>
        <taxon>asterids</taxon>
        <taxon>campanulids</taxon>
        <taxon>Asterales</taxon>
        <taxon>Asteraceae</taxon>
        <taxon>Asteroideae</taxon>
        <taxon>Anthemideae</taxon>
        <taxon>Anthemidinae</taxon>
        <taxon>Tanacetum</taxon>
    </lineage>
</organism>
<accession>A0A6L2J7W6</accession>
<evidence type="ECO:0000313" key="2">
    <source>
        <dbReference type="EMBL" id="GEU32762.1"/>
    </source>
</evidence>
<dbReference type="AlphaFoldDB" id="A0A6L2J7W6"/>
<proteinExistence type="predicted"/>
<comment type="caution">
    <text evidence="2">The sequence shown here is derived from an EMBL/GenBank/DDBJ whole genome shotgun (WGS) entry which is preliminary data.</text>
</comment>
<keyword evidence="1" id="KW-0175">Coiled coil</keyword>
<reference evidence="2" key="1">
    <citation type="journal article" date="2019" name="Sci. Rep.">
        <title>Draft genome of Tanacetum cinerariifolium, the natural source of mosquito coil.</title>
        <authorList>
            <person name="Yamashiro T."/>
            <person name="Shiraishi A."/>
            <person name="Satake H."/>
            <person name="Nakayama K."/>
        </authorList>
    </citation>
    <scope>NUCLEOTIDE SEQUENCE</scope>
</reference>
<protein>
    <submittedName>
        <fullName evidence="2">Ribonuclease H-like domain-containing protein</fullName>
    </submittedName>
</protein>
<gene>
    <name evidence="2" type="ORF">Tci_004740</name>
</gene>
<feature type="non-terminal residue" evidence="2">
    <location>
        <position position="459"/>
    </location>
</feature>